<name>A0A1M4U5I6_9SPHI</name>
<evidence type="ECO:0000313" key="2">
    <source>
        <dbReference type="Proteomes" id="UP000184287"/>
    </source>
</evidence>
<protein>
    <recommendedName>
        <fullName evidence="3">SMI1 / KNR4 family (SUKH-1)</fullName>
    </recommendedName>
</protein>
<sequence>MIDYKKLFKQLLSELNEVTDLEVITSEIGKGTAAAEFTDIENSFRMKLTKDIYEFYSQVGFVNIEWRFKKPLQLDEQEYVVDGKINILPLHDVFWGVDDLGWGNILWFDHMENATKQKMRKLRPFDFFDEEDNGCISFQRNETDVSPNLVLYSTDNGYYPLKLNIESYLKLLLQTKGISRWPFLLVKAPINENEIFMATMKTFLPLLFKNNKEYDLFMKNMNL</sequence>
<evidence type="ECO:0008006" key="3">
    <source>
        <dbReference type="Google" id="ProtNLM"/>
    </source>
</evidence>
<dbReference type="EMBL" id="FQUQ01000001">
    <property type="protein sequence ID" value="SHE51933.1"/>
    <property type="molecule type" value="Genomic_DNA"/>
</dbReference>
<keyword evidence="2" id="KW-1185">Reference proteome</keyword>
<proteinExistence type="predicted"/>
<organism evidence="1 2">
    <name type="scientific">Pedobacter caeni</name>
    <dbReference type="NCBI Taxonomy" id="288992"/>
    <lineage>
        <taxon>Bacteria</taxon>
        <taxon>Pseudomonadati</taxon>
        <taxon>Bacteroidota</taxon>
        <taxon>Sphingobacteriia</taxon>
        <taxon>Sphingobacteriales</taxon>
        <taxon>Sphingobacteriaceae</taxon>
        <taxon>Pedobacter</taxon>
    </lineage>
</organism>
<dbReference type="OrthoDB" id="1429911at2"/>
<dbReference type="AlphaFoldDB" id="A0A1M4U5I6"/>
<dbReference type="RefSeq" id="WP_073226817.1">
    <property type="nucleotide sequence ID" value="NZ_FQUQ01000001.1"/>
</dbReference>
<reference evidence="2" key="1">
    <citation type="submission" date="2016-11" db="EMBL/GenBank/DDBJ databases">
        <authorList>
            <person name="Varghese N."/>
            <person name="Submissions S."/>
        </authorList>
    </citation>
    <scope>NUCLEOTIDE SEQUENCE [LARGE SCALE GENOMIC DNA]</scope>
    <source>
        <strain evidence="2">DSM 16990</strain>
    </source>
</reference>
<gene>
    <name evidence="1" type="ORF">SAMN04488522_101437</name>
</gene>
<dbReference type="STRING" id="288992.SAMN04488522_101437"/>
<evidence type="ECO:0000313" key="1">
    <source>
        <dbReference type="EMBL" id="SHE51933.1"/>
    </source>
</evidence>
<accession>A0A1M4U5I6</accession>
<dbReference type="Proteomes" id="UP000184287">
    <property type="component" value="Unassembled WGS sequence"/>
</dbReference>